<evidence type="ECO:0000259" key="9">
    <source>
        <dbReference type="PROSITE" id="PS50885"/>
    </source>
</evidence>
<organism evidence="10 11">
    <name type="scientific">Bacillus lumedeiriae</name>
    <dbReference type="NCBI Taxonomy" id="3058829"/>
    <lineage>
        <taxon>Bacteria</taxon>
        <taxon>Bacillati</taxon>
        <taxon>Bacillota</taxon>
        <taxon>Bacilli</taxon>
        <taxon>Bacillales</taxon>
        <taxon>Bacillaceae</taxon>
        <taxon>Bacillus</taxon>
    </lineage>
</organism>
<dbReference type="PANTHER" id="PTHR32089:SF112">
    <property type="entry name" value="LYSOZYME-LIKE PROTEIN-RELATED"/>
    <property type="match status" value="1"/>
</dbReference>
<dbReference type="PROSITE" id="PS50885">
    <property type="entry name" value="HAMP"/>
    <property type="match status" value="1"/>
</dbReference>
<dbReference type="CDD" id="cd11386">
    <property type="entry name" value="MCP_signal"/>
    <property type="match status" value="1"/>
</dbReference>
<dbReference type="PANTHER" id="PTHR32089">
    <property type="entry name" value="METHYL-ACCEPTING CHEMOTAXIS PROTEIN MCPB"/>
    <property type="match status" value="1"/>
</dbReference>
<evidence type="ECO:0000256" key="5">
    <source>
        <dbReference type="ARBA" id="ARBA00029447"/>
    </source>
</evidence>
<feature type="transmembrane region" description="Helical" evidence="7">
    <location>
        <begin position="182"/>
        <end position="202"/>
    </location>
</feature>
<keyword evidence="2" id="KW-1003">Cell membrane</keyword>
<sequence length="563" mass="61081">MSQLFHFKSITGKMIFGFSVVILLVVLLGGYNYITIKSVNNHVEEIMEKDLQLLIADEQMVNTMANRVAAAHRYVLYGGEYKDVFNEYTEKGKYYESMAREAGVSQEFDELIKKTVTWRQAIGEKVFNEYDKGNIEGARQNLEELTPIARELMEGYEELAKDKEQSINHTGQTIISTGKKTLFVITAVSILVIVLSIAVALITSNVISNPIKRVMDRTKTIADGDLSLEPLEVKSEDEIGQLVKAANEMNKNTRELLNQINGVSETVTGQSEELTQAANEVKVGTEQVAVTMEELASAAETQANSASDLAAAMETFAEKVGEASENGERIQVYSNDVLGMTNEGSHLMNASTNQMAKIDQIVRDAADKMESLDNQSQEISKLVSVIKGIADQTNLLALNAAIEAARAGEHGKGFAVVADEVRKLAEGVAVSVNDITQFVSNIQSESSVVAESLKTGYIEVEQGALQIKTTGETFNKISSAVTEMVNSIKVASENLSDIAANTQEMHGFVEEIASIAEETAAGVEQTAASAQQSSATMEEVADSSKQLAILAEKMNGLVGKFKL</sequence>
<keyword evidence="7" id="KW-1133">Transmembrane helix</keyword>
<name>A0ABW8I9W2_9BACI</name>
<evidence type="ECO:0000256" key="7">
    <source>
        <dbReference type="SAM" id="Phobius"/>
    </source>
</evidence>
<dbReference type="Pfam" id="PF00672">
    <property type="entry name" value="HAMP"/>
    <property type="match status" value="1"/>
</dbReference>
<dbReference type="PROSITE" id="PS50111">
    <property type="entry name" value="CHEMOTAXIS_TRANSDUC_2"/>
    <property type="match status" value="1"/>
</dbReference>
<proteinExistence type="inferred from homology"/>
<dbReference type="SUPFAM" id="SSF58104">
    <property type="entry name" value="Methyl-accepting chemotaxis protein (MCP) signaling domain"/>
    <property type="match status" value="1"/>
</dbReference>
<evidence type="ECO:0000313" key="11">
    <source>
        <dbReference type="Proteomes" id="UP001619911"/>
    </source>
</evidence>
<dbReference type="SMART" id="SM00304">
    <property type="entry name" value="HAMP"/>
    <property type="match status" value="1"/>
</dbReference>
<dbReference type="Gene3D" id="1.10.287.950">
    <property type="entry name" value="Methyl-accepting chemotaxis protein"/>
    <property type="match status" value="1"/>
</dbReference>
<comment type="caution">
    <text evidence="10">The sequence shown here is derived from an EMBL/GenBank/DDBJ whole genome shotgun (WGS) entry which is preliminary data.</text>
</comment>
<dbReference type="EMBL" id="JAUIYO010000006">
    <property type="protein sequence ID" value="MFK2825965.1"/>
    <property type="molecule type" value="Genomic_DNA"/>
</dbReference>
<dbReference type="Proteomes" id="UP001619911">
    <property type="component" value="Unassembled WGS sequence"/>
</dbReference>
<dbReference type="InterPro" id="IPR003660">
    <property type="entry name" value="HAMP_dom"/>
</dbReference>
<accession>A0ABW8I9W2</accession>
<feature type="domain" description="Methyl-accepting transducer" evidence="8">
    <location>
        <begin position="277"/>
        <end position="520"/>
    </location>
</feature>
<gene>
    <name evidence="10" type="ORF">QYG89_09855</name>
</gene>
<evidence type="ECO:0000256" key="6">
    <source>
        <dbReference type="PROSITE-ProRule" id="PRU00284"/>
    </source>
</evidence>
<evidence type="ECO:0000256" key="2">
    <source>
        <dbReference type="ARBA" id="ARBA00022475"/>
    </source>
</evidence>
<evidence type="ECO:0000259" key="8">
    <source>
        <dbReference type="PROSITE" id="PS50111"/>
    </source>
</evidence>
<evidence type="ECO:0000256" key="1">
    <source>
        <dbReference type="ARBA" id="ARBA00004236"/>
    </source>
</evidence>
<comment type="similarity">
    <text evidence="5">Belongs to the methyl-accepting chemotaxis (MCP) protein family.</text>
</comment>
<keyword evidence="7" id="KW-0812">Transmembrane</keyword>
<protein>
    <submittedName>
        <fullName evidence="10">Methyl-accepting chemotaxis protein</fullName>
    </submittedName>
</protein>
<feature type="transmembrane region" description="Helical" evidence="7">
    <location>
        <begin position="14"/>
        <end position="34"/>
    </location>
</feature>
<keyword evidence="4 6" id="KW-0807">Transducer</keyword>
<dbReference type="RefSeq" id="WP_404316841.1">
    <property type="nucleotide sequence ID" value="NZ_JAUIYO010000006.1"/>
</dbReference>
<dbReference type="CDD" id="cd06225">
    <property type="entry name" value="HAMP"/>
    <property type="match status" value="1"/>
</dbReference>
<feature type="domain" description="HAMP" evidence="9">
    <location>
        <begin position="205"/>
        <end position="258"/>
    </location>
</feature>
<comment type="subcellular location">
    <subcellularLocation>
        <location evidence="1">Cell membrane</location>
    </subcellularLocation>
</comment>
<evidence type="ECO:0000256" key="4">
    <source>
        <dbReference type="ARBA" id="ARBA00023224"/>
    </source>
</evidence>
<dbReference type="InterPro" id="IPR004089">
    <property type="entry name" value="MCPsignal_dom"/>
</dbReference>
<reference evidence="10 11" key="1">
    <citation type="submission" date="2023-07" db="EMBL/GenBank/DDBJ databases">
        <title>Bacillus lucianemedeirus sp. nov, a new species isolated from an immunobiological production facility.</title>
        <authorList>
            <person name="Costa L.V."/>
            <person name="Miranda R.V.S.L."/>
            <person name="Brandao M.L.L."/>
            <person name="Reis C.M.F."/>
            <person name="Frazao A.M."/>
            <person name="Cruz F.V."/>
            <person name="Baio P.V.P."/>
            <person name="Veras J.F.C."/>
            <person name="Ramos J.N."/>
            <person name="Vieira V."/>
        </authorList>
    </citation>
    <scope>NUCLEOTIDE SEQUENCE [LARGE SCALE GENOMIC DNA]</scope>
    <source>
        <strain evidence="10 11">B190/17</strain>
    </source>
</reference>
<evidence type="ECO:0000313" key="10">
    <source>
        <dbReference type="EMBL" id="MFK2825965.1"/>
    </source>
</evidence>
<keyword evidence="3 7" id="KW-0472">Membrane</keyword>
<dbReference type="Pfam" id="PF00015">
    <property type="entry name" value="MCPsignal"/>
    <property type="match status" value="1"/>
</dbReference>
<keyword evidence="11" id="KW-1185">Reference proteome</keyword>
<dbReference type="SMART" id="SM00283">
    <property type="entry name" value="MA"/>
    <property type="match status" value="1"/>
</dbReference>
<evidence type="ECO:0000256" key="3">
    <source>
        <dbReference type="ARBA" id="ARBA00023136"/>
    </source>
</evidence>